<evidence type="ECO:0000313" key="2">
    <source>
        <dbReference type="EMBL" id="KAI9200466.1"/>
    </source>
</evidence>
<dbReference type="AlphaFoldDB" id="A0AAD5JH25"/>
<reference evidence="2" key="2">
    <citation type="submission" date="2023-02" db="EMBL/GenBank/DDBJ databases">
        <authorList>
            <person name="Swenson N.G."/>
            <person name="Wegrzyn J.L."/>
            <person name="Mcevoy S.L."/>
        </authorList>
    </citation>
    <scope>NUCLEOTIDE SEQUENCE</scope>
    <source>
        <strain evidence="2">91603</strain>
        <tissue evidence="2">Leaf</tissue>
    </source>
</reference>
<name>A0AAD5JH25_ACENE</name>
<keyword evidence="3" id="KW-1185">Reference proteome</keyword>
<feature type="region of interest" description="Disordered" evidence="1">
    <location>
        <begin position="1"/>
        <end position="31"/>
    </location>
</feature>
<accession>A0AAD5JH25</accession>
<gene>
    <name evidence="2" type="ORF">LWI28_008397</name>
</gene>
<evidence type="ECO:0000256" key="1">
    <source>
        <dbReference type="SAM" id="MobiDB-lite"/>
    </source>
</evidence>
<reference evidence="2" key="1">
    <citation type="journal article" date="2022" name="Plant J.">
        <title>Strategies of tolerance reflected in two North American maple genomes.</title>
        <authorList>
            <person name="McEvoy S.L."/>
            <person name="Sezen U.U."/>
            <person name="Trouern-Trend A."/>
            <person name="McMahon S.M."/>
            <person name="Schaberg P.G."/>
            <person name="Yang J."/>
            <person name="Wegrzyn J.L."/>
            <person name="Swenson N.G."/>
        </authorList>
    </citation>
    <scope>NUCLEOTIDE SEQUENCE</scope>
    <source>
        <strain evidence="2">91603</strain>
    </source>
</reference>
<evidence type="ECO:0000313" key="3">
    <source>
        <dbReference type="Proteomes" id="UP001064489"/>
    </source>
</evidence>
<sequence>MRQEDSRIDSEGNHMSGMKDSLEEDNVHLKTPLKVLSNRRGQKKSYPAKCHAMRIRNSKNRAVRSDQATDNVQGDSSMWRWNLEKELTKFIEKGVALNVNMNRINTISSVDGTVEIKLQNGIKDRWNLDVEVTKIIKTGVALGFYFNRREEEMAVILAKREVEDVRGAKIKLDGRRSLLEPEIAWTEMEELLVRQHSQRKELRSAIRCGKN</sequence>
<proteinExistence type="predicted"/>
<protein>
    <submittedName>
        <fullName evidence="2">Uncharacterized protein</fullName>
    </submittedName>
</protein>
<dbReference type="Proteomes" id="UP001064489">
    <property type="component" value="Chromosome 9"/>
</dbReference>
<organism evidence="2 3">
    <name type="scientific">Acer negundo</name>
    <name type="common">Box elder</name>
    <dbReference type="NCBI Taxonomy" id="4023"/>
    <lineage>
        <taxon>Eukaryota</taxon>
        <taxon>Viridiplantae</taxon>
        <taxon>Streptophyta</taxon>
        <taxon>Embryophyta</taxon>
        <taxon>Tracheophyta</taxon>
        <taxon>Spermatophyta</taxon>
        <taxon>Magnoliopsida</taxon>
        <taxon>eudicotyledons</taxon>
        <taxon>Gunneridae</taxon>
        <taxon>Pentapetalae</taxon>
        <taxon>rosids</taxon>
        <taxon>malvids</taxon>
        <taxon>Sapindales</taxon>
        <taxon>Sapindaceae</taxon>
        <taxon>Hippocastanoideae</taxon>
        <taxon>Acereae</taxon>
        <taxon>Acer</taxon>
    </lineage>
</organism>
<dbReference type="EMBL" id="JAJSOW010000001">
    <property type="protein sequence ID" value="KAI9200466.1"/>
    <property type="molecule type" value="Genomic_DNA"/>
</dbReference>
<feature type="compositionally biased region" description="Basic and acidic residues" evidence="1">
    <location>
        <begin position="1"/>
        <end position="12"/>
    </location>
</feature>
<comment type="caution">
    <text evidence="2">The sequence shown here is derived from an EMBL/GenBank/DDBJ whole genome shotgun (WGS) entry which is preliminary data.</text>
</comment>